<protein>
    <submittedName>
        <fullName evidence="1">Uncharacterized protein</fullName>
    </submittedName>
</protein>
<gene>
    <name evidence="1" type="ORF">L195_g062119</name>
</gene>
<proteinExistence type="predicted"/>
<feature type="non-terminal residue" evidence="1">
    <location>
        <position position="1"/>
    </location>
</feature>
<dbReference type="AlphaFoldDB" id="A0A2K3KDU0"/>
<name>A0A2K3KDU0_TRIPR</name>
<reference evidence="1 2" key="2">
    <citation type="journal article" date="2017" name="Front. Plant Sci.">
        <title>Gene Classification and Mining of Molecular Markers Useful in Red Clover (Trifolium pratense) Breeding.</title>
        <authorList>
            <person name="Istvanek J."/>
            <person name="Dluhosova J."/>
            <person name="Dluhos P."/>
            <person name="Patkova L."/>
            <person name="Nedelnik J."/>
            <person name="Repkova J."/>
        </authorList>
    </citation>
    <scope>NUCLEOTIDE SEQUENCE [LARGE SCALE GENOMIC DNA]</scope>
    <source>
        <strain evidence="2">cv. Tatra</strain>
        <tissue evidence="1">Young leaves</tissue>
    </source>
</reference>
<sequence length="31" mass="3668">AEQETDEVYAYLALLPESDVRIYYQSLAFRN</sequence>
<accession>A0A2K3KDU0</accession>
<evidence type="ECO:0000313" key="2">
    <source>
        <dbReference type="Proteomes" id="UP000236291"/>
    </source>
</evidence>
<dbReference type="Proteomes" id="UP000236291">
    <property type="component" value="Unassembled WGS sequence"/>
</dbReference>
<reference evidence="1 2" key="1">
    <citation type="journal article" date="2014" name="Am. J. Bot.">
        <title>Genome assembly and annotation for red clover (Trifolium pratense; Fabaceae).</title>
        <authorList>
            <person name="Istvanek J."/>
            <person name="Jaros M."/>
            <person name="Krenek A."/>
            <person name="Repkova J."/>
        </authorList>
    </citation>
    <scope>NUCLEOTIDE SEQUENCE [LARGE SCALE GENOMIC DNA]</scope>
    <source>
        <strain evidence="2">cv. Tatra</strain>
        <tissue evidence="1">Young leaves</tissue>
    </source>
</reference>
<evidence type="ECO:0000313" key="1">
    <source>
        <dbReference type="EMBL" id="PNX64446.1"/>
    </source>
</evidence>
<organism evidence="1 2">
    <name type="scientific">Trifolium pratense</name>
    <name type="common">Red clover</name>
    <dbReference type="NCBI Taxonomy" id="57577"/>
    <lineage>
        <taxon>Eukaryota</taxon>
        <taxon>Viridiplantae</taxon>
        <taxon>Streptophyta</taxon>
        <taxon>Embryophyta</taxon>
        <taxon>Tracheophyta</taxon>
        <taxon>Spermatophyta</taxon>
        <taxon>Magnoliopsida</taxon>
        <taxon>eudicotyledons</taxon>
        <taxon>Gunneridae</taxon>
        <taxon>Pentapetalae</taxon>
        <taxon>rosids</taxon>
        <taxon>fabids</taxon>
        <taxon>Fabales</taxon>
        <taxon>Fabaceae</taxon>
        <taxon>Papilionoideae</taxon>
        <taxon>50 kb inversion clade</taxon>
        <taxon>NPAAA clade</taxon>
        <taxon>Hologalegina</taxon>
        <taxon>IRL clade</taxon>
        <taxon>Trifolieae</taxon>
        <taxon>Trifolium</taxon>
    </lineage>
</organism>
<comment type="caution">
    <text evidence="1">The sequence shown here is derived from an EMBL/GenBank/DDBJ whole genome shotgun (WGS) entry which is preliminary data.</text>
</comment>
<dbReference type="EMBL" id="ASHM01166247">
    <property type="protein sequence ID" value="PNX64446.1"/>
    <property type="molecule type" value="Genomic_DNA"/>
</dbReference>